<feature type="coiled-coil region" evidence="1">
    <location>
        <begin position="119"/>
        <end position="146"/>
    </location>
</feature>
<evidence type="ECO:0000313" key="4">
    <source>
        <dbReference type="Proteomes" id="UP000593892"/>
    </source>
</evidence>
<keyword evidence="4" id="KW-1185">Reference proteome</keyword>
<name>A0A7S7NT06_PALFE</name>
<keyword evidence="1" id="KW-0175">Coiled coil</keyword>
<dbReference type="AlphaFoldDB" id="A0A7S7NT06"/>
<reference evidence="3 4" key="1">
    <citation type="submission" date="2020-10" db="EMBL/GenBank/DDBJ databases">
        <title>Complete genome sequence of Paludibaculum fermentans P105T, a facultatively anaerobic acidobacterium capable of dissimilatory Fe(III) reduction.</title>
        <authorList>
            <person name="Dedysh S.N."/>
            <person name="Beletsky A.V."/>
            <person name="Kulichevskaya I.S."/>
            <person name="Mardanov A.V."/>
            <person name="Ravin N.V."/>
        </authorList>
    </citation>
    <scope>NUCLEOTIDE SEQUENCE [LARGE SCALE GENOMIC DNA]</scope>
    <source>
        <strain evidence="3 4">P105</strain>
    </source>
</reference>
<dbReference type="Proteomes" id="UP000593892">
    <property type="component" value="Chromosome"/>
</dbReference>
<dbReference type="KEGG" id="pfer:IRI77_04300"/>
<proteinExistence type="predicted"/>
<protein>
    <submittedName>
        <fullName evidence="3">Uncharacterized protein</fullName>
    </submittedName>
</protein>
<accession>A0A7S7NT06</accession>
<gene>
    <name evidence="3" type="ORF">IRI77_04300</name>
</gene>
<dbReference type="RefSeq" id="WP_194450850.1">
    <property type="nucleotide sequence ID" value="NZ_CP063849.1"/>
</dbReference>
<evidence type="ECO:0000313" key="3">
    <source>
        <dbReference type="EMBL" id="QOY89188.1"/>
    </source>
</evidence>
<evidence type="ECO:0000256" key="1">
    <source>
        <dbReference type="SAM" id="Coils"/>
    </source>
</evidence>
<feature type="region of interest" description="Disordered" evidence="2">
    <location>
        <begin position="18"/>
        <end position="43"/>
    </location>
</feature>
<dbReference type="EMBL" id="CP063849">
    <property type="protein sequence ID" value="QOY89188.1"/>
    <property type="molecule type" value="Genomic_DNA"/>
</dbReference>
<organism evidence="3 4">
    <name type="scientific">Paludibaculum fermentans</name>
    <dbReference type="NCBI Taxonomy" id="1473598"/>
    <lineage>
        <taxon>Bacteria</taxon>
        <taxon>Pseudomonadati</taxon>
        <taxon>Acidobacteriota</taxon>
        <taxon>Terriglobia</taxon>
        <taxon>Bryobacterales</taxon>
        <taxon>Bryobacteraceae</taxon>
        <taxon>Paludibaculum</taxon>
    </lineage>
</organism>
<evidence type="ECO:0000256" key="2">
    <source>
        <dbReference type="SAM" id="MobiDB-lite"/>
    </source>
</evidence>
<sequence length="221" mass="24617">MASAAQLTANQANAQLSTGPVTVQGKARSAQNARRHGLTARSPHISEDDCAEFAALEARLLRETHPKSCLEEEVFHRILAHTWNLRRIETFESAILAETDPIDFSETDAARLNHFARYRRDLERSLYRAMNELRKLQTERATLQLQGPFAIHAVTESTPMAEVTTLLPQLREVFSGSHTDQVTARVRFTSGPKDAIQFSKSWTAAWLKVVRAGKPAVEAAA</sequence>